<feature type="domain" description="F-box" evidence="2">
    <location>
        <begin position="58"/>
        <end position="92"/>
    </location>
</feature>
<accession>I1PXI6</accession>
<dbReference type="PANTHER" id="PTHR35545">
    <property type="entry name" value="F-BOX DOMAIN-CONTAINING PROTEIN"/>
    <property type="match status" value="1"/>
</dbReference>
<dbReference type="EnsemblPlants" id="ORGLA05G0208400.1">
    <property type="protein sequence ID" value="ORGLA05G0208400.1"/>
    <property type="gene ID" value="ORGLA05G0208400"/>
</dbReference>
<dbReference type="OMA" id="IAISGHQ"/>
<keyword evidence="4" id="KW-1185">Reference proteome</keyword>
<dbReference type="eggNOG" id="ENOG502R6H4">
    <property type="taxonomic scope" value="Eukaryota"/>
</dbReference>
<dbReference type="HOGENOM" id="CLU_042356_0_0_1"/>
<evidence type="ECO:0000313" key="3">
    <source>
        <dbReference type="EnsemblPlants" id="ORGLA05G0208400.1"/>
    </source>
</evidence>
<feature type="compositionally biased region" description="Basic residues" evidence="1">
    <location>
        <begin position="32"/>
        <end position="49"/>
    </location>
</feature>
<dbReference type="SUPFAM" id="SSF52047">
    <property type="entry name" value="RNI-like"/>
    <property type="match status" value="1"/>
</dbReference>
<proteinExistence type="predicted"/>
<feature type="region of interest" description="Disordered" evidence="1">
    <location>
        <begin position="1"/>
        <end position="51"/>
    </location>
</feature>
<dbReference type="STRING" id="4538.I1PXI6"/>
<reference evidence="3 4" key="2">
    <citation type="submission" date="2018-04" db="EMBL/GenBank/DDBJ databases">
        <title>OglaRS2 (Oryza glaberrima Reference Sequence Version 2).</title>
        <authorList>
            <person name="Zhang J."/>
            <person name="Kudrna D."/>
            <person name="Lee S."/>
            <person name="Talag J."/>
            <person name="Rajasekar S."/>
            <person name="Wing R.A."/>
        </authorList>
    </citation>
    <scope>NUCLEOTIDE SEQUENCE [LARGE SCALE GENOMIC DNA]</scope>
    <source>
        <strain evidence="3 4">cv. IRGC 96717</strain>
    </source>
</reference>
<dbReference type="AlphaFoldDB" id="I1PXI6"/>
<dbReference type="PANTHER" id="PTHR35545:SF32">
    <property type="entry name" value="OS05G0541600 PROTEIN"/>
    <property type="match status" value="1"/>
</dbReference>
<evidence type="ECO:0000313" key="4">
    <source>
        <dbReference type="Proteomes" id="UP000007306"/>
    </source>
</evidence>
<reference evidence="3" key="1">
    <citation type="submission" date="2015-06" db="UniProtKB">
        <authorList>
            <consortium name="EnsemblPlants"/>
        </authorList>
    </citation>
    <scope>IDENTIFICATION</scope>
</reference>
<protein>
    <recommendedName>
        <fullName evidence="2">F-box domain-containing protein</fullName>
    </recommendedName>
</protein>
<organism evidence="3 4">
    <name type="scientific">Oryza glaberrima</name>
    <name type="common">African rice</name>
    <dbReference type="NCBI Taxonomy" id="4538"/>
    <lineage>
        <taxon>Eukaryota</taxon>
        <taxon>Viridiplantae</taxon>
        <taxon>Streptophyta</taxon>
        <taxon>Embryophyta</taxon>
        <taxon>Tracheophyta</taxon>
        <taxon>Spermatophyta</taxon>
        <taxon>Magnoliopsida</taxon>
        <taxon>Liliopsida</taxon>
        <taxon>Poales</taxon>
        <taxon>Poaceae</taxon>
        <taxon>BOP clade</taxon>
        <taxon>Oryzoideae</taxon>
        <taxon>Oryzeae</taxon>
        <taxon>Oryzinae</taxon>
        <taxon>Oryza</taxon>
    </lineage>
</organism>
<name>I1PXI6_ORYGL</name>
<evidence type="ECO:0000259" key="2">
    <source>
        <dbReference type="Pfam" id="PF00646"/>
    </source>
</evidence>
<sequence>MLSSRGRGDAIAISGHQMRAPNPTPPRDSAMARRRKGSSYRRRRRRRRAPAACGDNRIDDLTDDLLLIILRRLDTRSALATAALSRRWSGLARADLEALDFMVGDILPPRYHRCIQLHESASGVFNGADELRTIVASIRRHERLAMRNMVASINNFLDADDGFAHGDGGGGAPRRRISRLRVEFIATHYHDCINRLVAKAVDTWGVEDLEVLGRTTYWRHHFQDAHIFRRHGLCNDPHRSRLRSLKLVDCDSPIARVPSSHQAGPARLAGLHTRGSLRSSVFSSCLQLQEVHLKSCPCKRGSSVFVDAPRSMIRQLVLECCGVPGFELHALPMLESIAVMQTWVRYKLGSFPRLVRLNLKRDGLRHKLNFCLPANLDLKPHLGFTPDVTDLVIRFTGYERWFRPSCPSLLLPKLTRLLIADVPSSWDISWPRLLLEAAPCLESLHIHITPWEGETCNDILWQPSKLQHKRLKELVIIGFEGTERQIYFVNFVIEVSMVLELVSLLRYSRVQEIGYWDWNIVRQQHRWCDEERAKILDQLADKISCSATPVQVFLE</sequence>
<dbReference type="Pfam" id="PF00646">
    <property type="entry name" value="F-box"/>
    <property type="match status" value="1"/>
</dbReference>
<dbReference type="Gramene" id="ORGLA05G0208400.1">
    <property type="protein sequence ID" value="ORGLA05G0208400.1"/>
    <property type="gene ID" value="ORGLA05G0208400"/>
</dbReference>
<dbReference type="InterPro" id="IPR036047">
    <property type="entry name" value="F-box-like_dom_sf"/>
</dbReference>
<dbReference type="Proteomes" id="UP000007306">
    <property type="component" value="Chromosome 5"/>
</dbReference>
<dbReference type="InterPro" id="IPR001810">
    <property type="entry name" value="F-box_dom"/>
</dbReference>
<dbReference type="SUPFAM" id="SSF81383">
    <property type="entry name" value="F-box domain"/>
    <property type="match status" value="1"/>
</dbReference>
<evidence type="ECO:0000256" key="1">
    <source>
        <dbReference type="SAM" id="MobiDB-lite"/>
    </source>
</evidence>